<dbReference type="EMBL" id="CH476631">
    <property type="protein sequence ID" value="EDN92430.1"/>
    <property type="molecule type" value="Genomic_DNA"/>
</dbReference>
<gene>
    <name evidence="1" type="ORF">SS1G_08293</name>
</gene>
<sequence>MPRSMQSPEEWKNGSVAIRACGALLGTLAQNSLKNLRPIDHWGDVQRLATFRLESLRRSQE</sequence>
<evidence type="ECO:0000313" key="2">
    <source>
        <dbReference type="Proteomes" id="UP000001312"/>
    </source>
</evidence>
<proteinExistence type="predicted"/>
<dbReference type="GeneID" id="5486827"/>
<dbReference type="Proteomes" id="UP000001312">
    <property type="component" value="Unassembled WGS sequence"/>
</dbReference>
<dbReference type="InParanoid" id="A7ESI8"/>
<name>A7ESI8_SCLS1</name>
<dbReference type="AlphaFoldDB" id="A7ESI8"/>
<protein>
    <submittedName>
        <fullName evidence="1">Uncharacterized protein</fullName>
    </submittedName>
</protein>
<accession>A7ESI8</accession>
<dbReference type="HOGENOM" id="CLU_2924096_0_0_1"/>
<dbReference type="RefSeq" id="XP_001590553.1">
    <property type="nucleotide sequence ID" value="XM_001590503.1"/>
</dbReference>
<evidence type="ECO:0000313" key="1">
    <source>
        <dbReference type="EMBL" id="EDN92430.1"/>
    </source>
</evidence>
<reference evidence="2" key="1">
    <citation type="journal article" date="2011" name="PLoS Genet.">
        <title>Genomic analysis of the necrotrophic fungal pathogens Sclerotinia sclerotiorum and Botrytis cinerea.</title>
        <authorList>
            <person name="Amselem J."/>
            <person name="Cuomo C.A."/>
            <person name="van Kan J.A."/>
            <person name="Viaud M."/>
            <person name="Benito E.P."/>
            <person name="Couloux A."/>
            <person name="Coutinho P.M."/>
            <person name="de Vries R.P."/>
            <person name="Dyer P.S."/>
            <person name="Fillinger S."/>
            <person name="Fournier E."/>
            <person name="Gout L."/>
            <person name="Hahn M."/>
            <person name="Kohn L."/>
            <person name="Lapalu N."/>
            <person name="Plummer K.M."/>
            <person name="Pradier J.M."/>
            <person name="Quevillon E."/>
            <person name="Sharon A."/>
            <person name="Simon A."/>
            <person name="ten Have A."/>
            <person name="Tudzynski B."/>
            <person name="Tudzynski P."/>
            <person name="Wincker P."/>
            <person name="Andrew M."/>
            <person name="Anthouard V."/>
            <person name="Beever R.E."/>
            <person name="Beffa R."/>
            <person name="Benoit I."/>
            <person name="Bouzid O."/>
            <person name="Brault B."/>
            <person name="Chen Z."/>
            <person name="Choquer M."/>
            <person name="Collemare J."/>
            <person name="Cotton P."/>
            <person name="Danchin E.G."/>
            <person name="Da Silva C."/>
            <person name="Gautier A."/>
            <person name="Giraud C."/>
            <person name="Giraud T."/>
            <person name="Gonzalez C."/>
            <person name="Grossetete S."/>
            <person name="Guldener U."/>
            <person name="Henrissat B."/>
            <person name="Howlett B.J."/>
            <person name="Kodira C."/>
            <person name="Kretschmer M."/>
            <person name="Lappartient A."/>
            <person name="Leroch M."/>
            <person name="Levis C."/>
            <person name="Mauceli E."/>
            <person name="Neuveglise C."/>
            <person name="Oeser B."/>
            <person name="Pearson M."/>
            <person name="Poulain J."/>
            <person name="Poussereau N."/>
            <person name="Quesneville H."/>
            <person name="Rascle C."/>
            <person name="Schumacher J."/>
            <person name="Segurens B."/>
            <person name="Sexton A."/>
            <person name="Silva E."/>
            <person name="Sirven C."/>
            <person name="Soanes D.M."/>
            <person name="Talbot N.J."/>
            <person name="Templeton M."/>
            <person name="Yandava C."/>
            <person name="Yarden O."/>
            <person name="Zeng Q."/>
            <person name="Rollins J.A."/>
            <person name="Lebrun M.H."/>
            <person name="Dickman M."/>
        </authorList>
    </citation>
    <scope>NUCLEOTIDE SEQUENCE [LARGE SCALE GENOMIC DNA]</scope>
    <source>
        <strain evidence="2">ATCC 18683 / 1980 / Ss-1</strain>
    </source>
</reference>
<dbReference type="KEGG" id="ssl:SS1G_08293"/>
<organism evidence="1 2">
    <name type="scientific">Sclerotinia sclerotiorum (strain ATCC 18683 / 1980 / Ss-1)</name>
    <name type="common">White mold</name>
    <name type="synonym">Whetzelinia sclerotiorum</name>
    <dbReference type="NCBI Taxonomy" id="665079"/>
    <lineage>
        <taxon>Eukaryota</taxon>
        <taxon>Fungi</taxon>
        <taxon>Dikarya</taxon>
        <taxon>Ascomycota</taxon>
        <taxon>Pezizomycotina</taxon>
        <taxon>Leotiomycetes</taxon>
        <taxon>Helotiales</taxon>
        <taxon>Sclerotiniaceae</taxon>
        <taxon>Sclerotinia</taxon>
    </lineage>
</organism>
<keyword evidence="2" id="KW-1185">Reference proteome</keyword>